<sequence length="1193" mass="130655">MSSPRDPTRLRHGLNPLSTSSLVGYNNQLSSPMSAVSMASSHMQPIQTPGSAIQPYNPQEWVSSPAQIPERQHQFATTEAQVNMPLHGSPQQAANQGQTSASGAGPPPPPYSPPRRTHQPRPVSTAFEYGHVQVSTPPPSRFSTLIPHRPSPEPQASRAFPPPPGMSGRGSSRDRLFGIPLGRRKDREQLTSSPEPMHPPMPASRRSVGPLAFHQPEPERVVSMSLAVNTQIIPPASRRAASTGAIETPNSARSRSTSQTRWEPGMPVPPPPPGPPPSGSRSQSVQGMDRATVPIISPPTRRRPPSGVTSLGPVPPTPAGWVEGDAQVARPTEAAPPPVPLLQPAQPSPSVRGRSPGLTIDTALASDPNQPVEQPLGSNSSASGLNRARAVRHDKTIIQRRTESRNQYDPVESIDAVVQPRPISNIVVPTSANGMVQKITLPKTTPRSAGRIQLEPPRTGDSSGHYDSRNSTPRAPDSAKLAIREVETPPFSPAAKPYRQTSGSHAVPPKSLPTPPLRAGSASSSLPAEATHPPGSAALPLSKDAVVNQNADEFANGSIERFRAFAIRESAVATDADRVRLFADFIVNESRIRRERYATAIGAMGSEIFDLTRDLFRPMVPVRRESGISQEDWTPGSSEPNRSHRGSVGSISRGDGQSSSAPTSANLPPSPGQAPAANWGDPSRGGFERSKRESKYMGVPKEQWLETEQSAVYGSTGEQSSSSEYPPEKTGWHDEGEQTPHMPPYTPAGSAPSPAVNMHGLLDVSRLVTLPPPYPRHHPAVNNSHPELSSIRIAVRALSELSDIDSTKERFAASSSKRREESLKAASDRRQAMRVNLQKEINSGNLSYADAGIIEADFNDQEKDKKKELEKAEYEHFQNQVVLPLNDILTERINRATELFDDLTRHMFDNGEIDADMPQEEGDDRPELLEKLTLLKWIFEQRESLHRVIYDLLSDRNGRYRDVVLTPYRLSGNAEKLKSAEDFFGEDAAKRENAFANEVLNRAREFRSVMEEAVARGVELQLSAFWDIAPPLCRLLESIPLDLEDFGIQIPSAEYEENPSYHEHPFQYLYSLLLHAEKSSYQFIEAHTNQLCLLHEVKEAVMNAKARVLATQVIEADGTATRAVDREQKAQHMKDMESQRLTEDLKEKVRMVQEQWNSALGEAMTSVKERTGEWLLQTGGWDETLEDGGVGVA</sequence>
<feature type="compositionally biased region" description="Basic and acidic residues" evidence="1">
    <location>
        <begin position="686"/>
        <end position="695"/>
    </location>
</feature>
<reference evidence="2 3" key="1">
    <citation type="submission" date="2024-01" db="EMBL/GenBank/DDBJ databases">
        <title>Complete genome of Cladobotryum mycophilum ATHUM6906.</title>
        <authorList>
            <person name="Christinaki A.C."/>
            <person name="Myridakis A.I."/>
            <person name="Kouvelis V.N."/>
        </authorList>
    </citation>
    <scope>NUCLEOTIDE SEQUENCE [LARGE SCALE GENOMIC DNA]</scope>
    <source>
        <strain evidence="2 3">ATHUM6906</strain>
    </source>
</reference>
<name>A0ABR0S6P3_9HYPO</name>
<organism evidence="2 3">
    <name type="scientific">Cladobotryum mycophilum</name>
    <dbReference type="NCBI Taxonomy" id="491253"/>
    <lineage>
        <taxon>Eukaryota</taxon>
        <taxon>Fungi</taxon>
        <taxon>Dikarya</taxon>
        <taxon>Ascomycota</taxon>
        <taxon>Pezizomycotina</taxon>
        <taxon>Sordariomycetes</taxon>
        <taxon>Hypocreomycetidae</taxon>
        <taxon>Hypocreales</taxon>
        <taxon>Hypocreaceae</taxon>
        <taxon>Cladobotryum</taxon>
    </lineage>
</organism>
<feature type="compositionally biased region" description="Polar residues" evidence="1">
    <location>
        <begin position="706"/>
        <end position="724"/>
    </location>
</feature>
<feature type="compositionally biased region" description="Polar residues" evidence="1">
    <location>
        <begin position="89"/>
        <end position="99"/>
    </location>
</feature>
<gene>
    <name evidence="2" type="ORF">PT974_11955</name>
</gene>
<protein>
    <submittedName>
        <fullName evidence="2">Uncharacterized protein</fullName>
    </submittedName>
</protein>
<dbReference type="Proteomes" id="UP001338125">
    <property type="component" value="Unassembled WGS sequence"/>
</dbReference>
<keyword evidence="3" id="KW-1185">Reference proteome</keyword>
<dbReference type="EMBL" id="JAVFKD010000016">
    <property type="protein sequence ID" value="KAK5987821.1"/>
    <property type="molecule type" value="Genomic_DNA"/>
</dbReference>
<accession>A0ABR0S6P3</accession>
<comment type="caution">
    <text evidence="2">The sequence shown here is derived from an EMBL/GenBank/DDBJ whole genome shotgun (WGS) entry which is preliminary data.</text>
</comment>
<feature type="region of interest" description="Disordered" evidence="1">
    <location>
        <begin position="1"/>
        <end position="22"/>
    </location>
</feature>
<feature type="region of interest" description="Disordered" evidence="1">
    <location>
        <begin position="36"/>
        <end position="216"/>
    </location>
</feature>
<feature type="region of interest" description="Disordered" evidence="1">
    <location>
        <begin position="437"/>
        <end position="540"/>
    </location>
</feature>
<feature type="compositionally biased region" description="Polar residues" evidence="1">
    <location>
        <begin position="42"/>
        <end position="66"/>
    </location>
</feature>
<evidence type="ECO:0000256" key="1">
    <source>
        <dbReference type="SAM" id="MobiDB-lite"/>
    </source>
</evidence>
<feature type="compositionally biased region" description="Basic and acidic residues" evidence="1">
    <location>
        <begin position="726"/>
        <end position="738"/>
    </location>
</feature>
<feature type="compositionally biased region" description="Polar residues" evidence="1">
    <location>
        <begin position="367"/>
        <end position="384"/>
    </location>
</feature>
<feature type="compositionally biased region" description="Basic and acidic residues" evidence="1">
    <location>
        <begin position="391"/>
        <end position="406"/>
    </location>
</feature>
<feature type="compositionally biased region" description="Polar residues" evidence="1">
    <location>
        <begin position="655"/>
        <end position="667"/>
    </location>
</feature>
<proteinExistence type="predicted"/>
<feature type="compositionally biased region" description="Low complexity" evidence="1">
    <location>
        <begin position="342"/>
        <end position="351"/>
    </location>
</feature>
<feature type="compositionally biased region" description="Low complexity" evidence="1">
    <location>
        <begin position="279"/>
        <end position="310"/>
    </location>
</feature>
<evidence type="ECO:0000313" key="2">
    <source>
        <dbReference type="EMBL" id="KAK5987821.1"/>
    </source>
</evidence>
<feature type="compositionally biased region" description="Polar residues" evidence="1">
    <location>
        <begin position="248"/>
        <end position="261"/>
    </location>
</feature>
<evidence type="ECO:0000313" key="3">
    <source>
        <dbReference type="Proteomes" id="UP001338125"/>
    </source>
</evidence>
<feature type="compositionally biased region" description="Pro residues" evidence="1">
    <location>
        <begin position="266"/>
        <end position="278"/>
    </location>
</feature>
<feature type="region of interest" description="Disordered" evidence="1">
    <location>
        <begin position="233"/>
        <end position="409"/>
    </location>
</feature>
<feature type="region of interest" description="Disordered" evidence="1">
    <location>
        <begin position="626"/>
        <end position="757"/>
    </location>
</feature>
<feature type="compositionally biased region" description="Polar residues" evidence="1">
    <location>
        <begin position="627"/>
        <end position="640"/>
    </location>
</feature>